<comment type="caution">
    <text evidence="4">The sequence shown here is derived from an EMBL/GenBank/DDBJ whole genome shotgun (WGS) entry which is preliminary data.</text>
</comment>
<organism evidence="4 5">
    <name type="scientific">Polypedilum vanderplanki</name>
    <name type="common">Sleeping chironomid midge</name>
    <dbReference type="NCBI Taxonomy" id="319348"/>
    <lineage>
        <taxon>Eukaryota</taxon>
        <taxon>Metazoa</taxon>
        <taxon>Ecdysozoa</taxon>
        <taxon>Arthropoda</taxon>
        <taxon>Hexapoda</taxon>
        <taxon>Insecta</taxon>
        <taxon>Pterygota</taxon>
        <taxon>Neoptera</taxon>
        <taxon>Endopterygota</taxon>
        <taxon>Diptera</taxon>
        <taxon>Nematocera</taxon>
        <taxon>Chironomoidea</taxon>
        <taxon>Chironomidae</taxon>
        <taxon>Chironominae</taxon>
        <taxon>Polypedilum</taxon>
        <taxon>Polypedilum</taxon>
    </lineage>
</organism>
<feature type="domain" description="Galectin" evidence="3">
    <location>
        <begin position="13"/>
        <end position="145"/>
    </location>
</feature>
<dbReference type="PANTHER" id="PTHR11346">
    <property type="entry name" value="GALECTIN"/>
    <property type="match status" value="1"/>
</dbReference>
<protein>
    <recommendedName>
        <fullName evidence="2">Galectin</fullName>
    </recommendedName>
</protein>
<dbReference type="OrthoDB" id="6251307at2759"/>
<dbReference type="GO" id="GO:0030246">
    <property type="term" value="F:carbohydrate binding"/>
    <property type="evidence" value="ECO:0007669"/>
    <property type="project" value="UniProtKB-UniRule"/>
</dbReference>
<evidence type="ECO:0000313" key="4">
    <source>
        <dbReference type="EMBL" id="KAG5681665.1"/>
    </source>
</evidence>
<gene>
    <name evidence="4" type="ORF">PVAND_011079</name>
</gene>
<dbReference type="Gene3D" id="2.60.120.200">
    <property type="match status" value="1"/>
</dbReference>
<evidence type="ECO:0000313" key="5">
    <source>
        <dbReference type="Proteomes" id="UP001107558"/>
    </source>
</evidence>
<proteinExistence type="predicted"/>
<dbReference type="InterPro" id="IPR044156">
    <property type="entry name" value="Galectin-like"/>
</dbReference>
<dbReference type="CDD" id="cd00070">
    <property type="entry name" value="GLECT"/>
    <property type="match status" value="1"/>
</dbReference>
<evidence type="ECO:0000259" key="3">
    <source>
        <dbReference type="PROSITE" id="PS51304"/>
    </source>
</evidence>
<accession>A0A9J6CHJ2</accession>
<dbReference type="PROSITE" id="PS51304">
    <property type="entry name" value="GALECTIN"/>
    <property type="match status" value="1"/>
</dbReference>
<dbReference type="GO" id="GO:0016936">
    <property type="term" value="F:galactoside binding"/>
    <property type="evidence" value="ECO:0007669"/>
    <property type="project" value="TreeGrafter"/>
</dbReference>
<dbReference type="InterPro" id="IPR001079">
    <property type="entry name" value="Galectin_CRD"/>
</dbReference>
<dbReference type="InterPro" id="IPR013320">
    <property type="entry name" value="ConA-like_dom_sf"/>
</dbReference>
<dbReference type="Proteomes" id="UP001107558">
    <property type="component" value="Chromosome 1"/>
</dbReference>
<evidence type="ECO:0000256" key="1">
    <source>
        <dbReference type="ARBA" id="ARBA00022734"/>
    </source>
</evidence>
<evidence type="ECO:0000256" key="2">
    <source>
        <dbReference type="RuleBase" id="RU102079"/>
    </source>
</evidence>
<dbReference type="SUPFAM" id="SSF49899">
    <property type="entry name" value="Concanavalin A-like lectins/glucanases"/>
    <property type="match status" value="1"/>
</dbReference>
<dbReference type="SMART" id="SM00908">
    <property type="entry name" value="Gal-bind_lectin"/>
    <property type="match status" value="1"/>
</dbReference>
<dbReference type="EMBL" id="JADBJN010000001">
    <property type="protein sequence ID" value="KAG5681665.1"/>
    <property type="molecule type" value="Genomic_DNA"/>
</dbReference>
<sequence length="323" mass="36033">MATIPVYNPSVPFLGLIPGGLKPSLMIRLKGKMTSKKGRCHIDFINSPALNIGQDIIFHMSIRMDEKCIVRNSFQNNKWKGEERYGAFRISFKDPFEIIILAELEFYKIAINGVHLGVFRHRLPLHLVQYINVTGDVTVDHILFEQDMKSAQEHARLGHIISTNLNSSSNIHGRVISTSAVPSHTTRAITVTQMPVYSQYMGNTSSSIHASQSTTGTQVYPYQSEAPIYASQQDHMANGSSAPIYASQSSTSSSLYPSISNNMFDSQVHHAPSAPPIYSSYEPPPSYDSQNNQTWLSTPFFEIAKRPGRIVFKTSTKESSLKF</sequence>
<keyword evidence="1 2" id="KW-0430">Lectin</keyword>
<name>A0A9J6CHJ2_POLVA</name>
<reference evidence="4" key="1">
    <citation type="submission" date="2021-03" db="EMBL/GenBank/DDBJ databases">
        <title>Chromosome level genome of the anhydrobiotic midge Polypedilum vanderplanki.</title>
        <authorList>
            <person name="Yoshida Y."/>
            <person name="Kikawada T."/>
            <person name="Gusev O."/>
        </authorList>
    </citation>
    <scope>NUCLEOTIDE SEQUENCE</scope>
    <source>
        <strain evidence="4">NIAS01</strain>
        <tissue evidence="4">Whole body or cell culture</tissue>
    </source>
</reference>
<dbReference type="Pfam" id="PF00337">
    <property type="entry name" value="Gal-bind_lectin"/>
    <property type="match status" value="1"/>
</dbReference>
<dbReference type="PANTHER" id="PTHR11346:SF176">
    <property type="entry name" value="32 KDA BETA-GALACTOSIDE-BINDING LECTIN LEC-3"/>
    <property type="match status" value="1"/>
</dbReference>
<dbReference type="SMART" id="SM00276">
    <property type="entry name" value="GLECT"/>
    <property type="match status" value="1"/>
</dbReference>
<dbReference type="AlphaFoldDB" id="A0A9J6CHJ2"/>
<keyword evidence="5" id="KW-1185">Reference proteome</keyword>